<dbReference type="PROSITE" id="PS50850">
    <property type="entry name" value="MFS"/>
    <property type="match status" value="1"/>
</dbReference>
<feature type="domain" description="Major facilitator superfamily (MFS) profile" evidence="8">
    <location>
        <begin position="29"/>
        <end position="407"/>
    </location>
</feature>
<feature type="transmembrane region" description="Helical" evidence="7">
    <location>
        <begin position="96"/>
        <end position="115"/>
    </location>
</feature>
<feature type="transmembrane region" description="Helical" evidence="7">
    <location>
        <begin position="318"/>
        <end position="337"/>
    </location>
</feature>
<dbReference type="Pfam" id="PF07690">
    <property type="entry name" value="MFS_1"/>
    <property type="match status" value="1"/>
</dbReference>
<reference evidence="9 11" key="1">
    <citation type="submission" date="2012-11" db="EMBL/GenBank/DDBJ databases">
        <title>Whole genome sequence of Acetobacter indonesiensis 5H-1.</title>
        <authorList>
            <person name="Azuma Y."/>
            <person name="Higashiura N."/>
            <person name="Hirakawa H."/>
            <person name="Matsushita K."/>
        </authorList>
    </citation>
    <scope>NUCLEOTIDE SEQUENCE [LARGE SCALE GENOMIC DNA]</scope>
    <source>
        <strain evidence="9 11">5H-1</strain>
    </source>
</reference>
<dbReference type="CDD" id="cd17341">
    <property type="entry name" value="MFS_NRT2_like"/>
    <property type="match status" value="1"/>
</dbReference>
<keyword evidence="6 7" id="KW-0472">Membrane</keyword>
<evidence type="ECO:0000313" key="9">
    <source>
        <dbReference type="EMBL" id="GAN64293.1"/>
    </source>
</evidence>
<dbReference type="InterPro" id="IPR036259">
    <property type="entry name" value="MFS_trans_sf"/>
</dbReference>
<evidence type="ECO:0000256" key="4">
    <source>
        <dbReference type="ARBA" id="ARBA00022989"/>
    </source>
</evidence>
<feature type="transmembrane region" description="Helical" evidence="7">
    <location>
        <begin position="349"/>
        <end position="369"/>
    </location>
</feature>
<comment type="similarity">
    <text evidence="2">Belongs to the major facilitator superfamily. Nitrate/nitrite porter (TC 2.A.1.8) family.</text>
</comment>
<feature type="transmembrane region" description="Helical" evidence="7">
    <location>
        <begin position="67"/>
        <end position="84"/>
    </location>
</feature>
<dbReference type="PANTHER" id="PTHR23515">
    <property type="entry name" value="HIGH-AFFINITY NITRATE TRANSPORTER 2.3"/>
    <property type="match status" value="1"/>
</dbReference>
<feature type="transmembrane region" description="Helical" evidence="7">
    <location>
        <begin position="31"/>
        <end position="55"/>
    </location>
</feature>
<evidence type="ECO:0000259" key="8">
    <source>
        <dbReference type="PROSITE" id="PS50850"/>
    </source>
</evidence>
<feature type="transmembrane region" description="Helical" evidence="7">
    <location>
        <begin position="182"/>
        <end position="203"/>
    </location>
</feature>
<evidence type="ECO:0000313" key="12">
    <source>
        <dbReference type="Proteomes" id="UP000321104"/>
    </source>
</evidence>
<feature type="transmembrane region" description="Helical" evidence="7">
    <location>
        <begin position="155"/>
        <end position="176"/>
    </location>
</feature>
<dbReference type="InterPro" id="IPR044772">
    <property type="entry name" value="NO3_transporter"/>
</dbReference>
<evidence type="ECO:0000256" key="7">
    <source>
        <dbReference type="SAM" id="Phobius"/>
    </source>
</evidence>
<dbReference type="GO" id="GO:0042128">
    <property type="term" value="P:nitrate assimilation"/>
    <property type="evidence" value="ECO:0007669"/>
    <property type="project" value="UniProtKB-KW"/>
</dbReference>
<dbReference type="EMBL" id="BAMW01000057">
    <property type="protein sequence ID" value="GAN64293.1"/>
    <property type="molecule type" value="Genomic_DNA"/>
</dbReference>
<dbReference type="Gene3D" id="1.20.1250.20">
    <property type="entry name" value="MFS general substrate transporter like domains"/>
    <property type="match status" value="1"/>
</dbReference>
<sequence length="422" mass="43898">MAHWAVVGIAATSGSDSMDKNFLKAGHTPSLLAAFLYFDASFMVWVLLGPLGISIAHDLHLNAAQKGWMVATPVLAGALFRVIAGGLVDTFGPRRVAIWAQSTVILGLIATWLAAPHTYSAMFGVALVLGVAGASFAIALPLVSAWYPPQYQGTALGLAGAGNSGTALAALFAPWLAAHYGWVNTLGLTALPMAVVLLAFILLSREPLRTRPAGSPASWLPLLKQPDCWLLMAFYGVTFGGFVGLASFLTIYFNDQYGISPASAGRFTAIVVFVGSFVRPVGGSLADKFGGLRALAVFYTAAGILFCTIAAGLPSFPLAFAAFFLGMLALGMGNGAVFQLVPLRFPQQVGTITGLVGMSGGIGGFYLASSLGEARQITGSYGPGFLAFGLIAFAALGGVFLCHRRWHSSQKVSEAFSVSSVS</sequence>
<evidence type="ECO:0000256" key="6">
    <source>
        <dbReference type="ARBA" id="ARBA00023136"/>
    </source>
</evidence>
<evidence type="ECO:0000256" key="2">
    <source>
        <dbReference type="ARBA" id="ARBA00008432"/>
    </source>
</evidence>
<evidence type="ECO:0000313" key="11">
    <source>
        <dbReference type="Proteomes" id="UP000032673"/>
    </source>
</evidence>
<keyword evidence="5" id="KW-0534">Nitrate assimilation</keyword>
<dbReference type="SUPFAM" id="SSF103473">
    <property type="entry name" value="MFS general substrate transporter"/>
    <property type="match status" value="1"/>
</dbReference>
<evidence type="ECO:0000256" key="1">
    <source>
        <dbReference type="ARBA" id="ARBA00004141"/>
    </source>
</evidence>
<dbReference type="AlphaFoldDB" id="A0A6N3T6X0"/>
<feature type="transmembrane region" description="Helical" evidence="7">
    <location>
        <begin position="290"/>
        <end position="312"/>
    </location>
</feature>
<evidence type="ECO:0000256" key="3">
    <source>
        <dbReference type="ARBA" id="ARBA00022692"/>
    </source>
</evidence>
<dbReference type="EMBL" id="BJXQ01000005">
    <property type="protein sequence ID" value="GEN03169.1"/>
    <property type="molecule type" value="Genomic_DNA"/>
</dbReference>
<evidence type="ECO:0000313" key="10">
    <source>
        <dbReference type="EMBL" id="GEN03169.1"/>
    </source>
</evidence>
<comment type="caution">
    <text evidence="10">The sequence shown here is derived from an EMBL/GenBank/DDBJ whole genome shotgun (WGS) entry which is preliminary data.</text>
</comment>
<proteinExistence type="inferred from homology"/>
<evidence type="ECO:0000256" key="5">
    <source>
        <dbReference type="ARBA" id="ARBA00023063"/>
    </source>
</evidence>
<feature type="transmembrane region" description="Helical" evidence="7">
    <location>
        <begin position="228"/>
        <end position="253"/>
    </location>
</feature>
<dbReference type="GO" id="GO:0016020">
    <property type="term" value="C:membrane"/>
    <property type="evidence" value="ECO:0007669"/>
    <property type="project" value="UniProtKB-SubCell"/>
</dbReference>
<accession>A0A6N3T6X0</accession>
<reference evidence="10 12" key="2">
    <citation type="submission" date="2019-07" db="EMBL/GenBank/DDBJ databases">
        <title>Whole genome shotgun sequence of Acetobacter indonesiensis NBRC 16471.</title>
        <authorList>
            <person name="Hosoyama A."/>
            <person name="Uohara A."/>
            <person name="Ohji S."/>
            <person name="Ichikawa N."/>
        </authorList>
    </citation>
    <scope>NUCLEOTIDE SEQUENCE [LARGE SCALE GENOMIC DNA]</scope>
    <source>
        <strain evidence="10 12">NBRC 16471</strain>
    </source>
</reference>
<dbReference type="Proteomes" id="UP000032673">
    <property type="component" value="Unassembled WGS sequence"/>
</dbReference>
<dbReference type="Proteomes" id="UP000321104">
    <property type="component" value="Unassembled WGS sequence"/>
</dbReference>
<keyword evidence="11" id="KW-1185">Reference proteome</keyword>
<keyword evidence="4 7" id="KW-1133">Transmembrane helix</keyword>
<keyword evidence="3 7" id="KW-0812">Transmembrane</keyword>
<dbReference type="GO" id="GO:0015112">
    <property type="term" value="F:nitrate transmembrane transporter activity"/>
    <property type="evidence" value="ECO:0007669"/>
    <property type="project" value="InterPro"/>
</dbReference>
<feature type="transmembrane region" description="Helical" evidence="7">
    <location>
        <begin position="121"/>
        <end position="143"/>
    </location>
</feature>
<gene>
    <name evidence="10" type="primary">narK</name>
    <name evidence="9" type="ORF">Abin_060_130</name>
    <name evidence="10" type="ORF">AIN02nite_11940</name>
</gene>
<protein>
    <submittedName>
        <fullName evidence="10">MFS transporter</fullName>
    </submittedName>
    <submittedName>
        <fullName evidence="9">Nitrate transporter</fullName>
    </submittedName>
</protein>
<organism evidence="10 12">
    <name type="scientific">Acetobacter indonesiensis</name>
    <dbReference type="NCBI Taxonomy" id="104101"/>
    <lineage>
        <taxon>Bacteria</taxon>
        <taxon>Pseudomonadati</taxon>
        <taxon>Pseudomonadota</taxon>
        <taxon>Alphaproteobacteria</taxon>
        <taxon>Acetobacterales</taxon>
        <taxon>Acetobacteraceae</taxon>
        <taxon>Acetobacter</taxon>
    </lineage>
</organism>
<dbReference type="InterPro" id="IPR011701">
    <property type="entry name" value="MFS"/>
</dbReference>
<dbReference type="InterPro" id="IPR020846">
    <property type="entry name" value="MFS_dom"/>
</dbReference>
<comment type="subcellular location">
    <subcellularLocation>
        <location evidence="1">Membrane</location>
        <topology evidence="1">Multi-pass membrane protein</topology>
    </subcellularLocation>
</comment>
<name>A0A6N3T6X0_9PROT</name>
<feature type="transmembrane region" description="Helical" evidence="7">
    <location>
        <begin position="381"/>
        <end position="402"/>
    </location>
</feature>
<feature type="transmembrane region" description="Helical" evidence="7">
    <location>
        <begin position="259"/>
        <end position="278"/>
    </location>
</feature>